<dbReference type="AlphaFoldDB" id="A0A3E4W770"/>
<dbReference type="EMBL" id="QSTF01000030">
    <property type="protein sequence ID" value="RGM38045.1"/>
    <property type="molecule type" value="Genomic_DNA"/>
</dbReference>
<protein>
    <submittedName>
        <fullName evidence="1">Uncharacterized protein</fullName>
    </submittedName>
</protein>
<comment type="caution">
    <text evidence="1">The sequence shown here is derived from an EMBL/GenBank/DDBJ whole genome shotgun (WGS) entry which is preliminary data.</text>
</comment>
<sequence>MEKYRFYFSEKTLFAFRGFQNNSLYCVFHSIRFKVNKGWSSAELLFLCPYAKGCLFFRNPVFLENLG</sequence>
<name>A0A3E4W770_9BACT</name>
<proteinExistence type="predicted"/>
<dbReference type="Proteomes" id="UP000260780">
    <property type="component" value="Unassembled WGS sequence"/>
</dbReference>
<evidence type="ECO:0000313" key="2">
    <source>
        <dbReference type="Proteomes" id="UP000260780"/>
    </source>
</evidence>
<gene>
    <name evidence="1" type="ORF">DXC17_10985</name>
</gene>
<reference evidence="1 2" key="1">
    <citation type="submission" date="2018-08" db="EMBL/GenBank/DDBJ databases">
        <title>A genome reference for cultivated species of the human gut microbiota.</title>
        <authorList>
            <person name="Zou Y."/>
            <person name="Xue W."/>
            <person name="Luo G."/>
        </authorList>
    </citation>
    <scope>NUCLEOTIDE SEQUENCE [LARGE SCALE GENOMIC DNA]</scope>
    <source>
        <strain evidence="1 2">OM08-14</strain>
    </source>
</reference>
<evidence type="ECO:0000313" key="1">
    <source>
        <dbReference type="EMBL" id="RGM38045.1"/>
    </source>
</evidence>
<organism evidence="1 2">
    <name type="scientific">Phocaeicola plebeius</name>
    <dbReference type="NCBI Taxonomy" id="310297"/>
    <lineage>
        <taxon>Bacteria</taxon>
        <taxon>Pseudomonadati</taxon>
        <taxon>Bacteroidota</taxon>
        <taxon>Bacteroidia</taxon>
        <taxon>Bacteroidales</taxon>
        <taxon>Bacteroidaceae</taxon>
        <taxon>Phocaeicola</taxon>
    </lineage>
</organism>
<accession>A0A3E4W770</accession>